<name>A0AAD6USZ1_9AGAR</name>
<reference evidence="1" key="1">
    <citation type="submission" date="2023-03" db="EMBL/GenBank/DDBJ databases">
        <title>Massive genome expansion in bonnet fungi (Mycena s.s.) driven by repeated elements and novel gene families across ecological guilds.</title>
        <authorList>
            <consortium name="Lawrence Berkeley National Laboratory"/>
            <person name="Harder C.B."/>
            <person name="Miyauchi S."/>
            <person name="Viragh M."/>
            <person name="Kuo A."/>
            <person name="Thoen E."/>
            <person name="Andreopoulos B."/>
            <person name="Lu D."/>
            <person name="Skrede I."/>
            <person name="Drula E."/>
            <person name="Henrissat B."/>
            <person name="Morin E."/>
            <person name="Kohler A."/>
            <person name="Barry K."/>
            <person name="LaButti K."/>
            <person name="Morin E."/>
            <person name="Salamov A."/>
            <person name="Lipzen A."/>
            <person name="Mereny Z."/>
            <person name="Hegedus B."/>
            <person name="Baldrian P."/>
            <person name="Stursova M."/>
            <person name="Weitz H."/>
            <person name="Taylor A."/>
            <person name="Grigoriev I.V."/>
            <person name="Nagy L.G."/>
            <person name="Martin F."/>
            <person name="Kauserud H."/>
        </authorList>
    </citation>
    <scope>NUCLEOTIDE SEQUENCE</scope>
    <source>
        <strain evidence="1">9144</strain>
    </source>
</reference>
<evidence type="ECO:0000313" key="2">
    <source>
        <dbReference type="Proteomes" id="UP001219525"/>
    </source>
</evidence>
<sequence>MIQTILESPVQVPATLLVGQKSEFPKAWLHAPANGHYVIERAQWNTVEDPRPNPAFSVKWGQFSGTCLLMRGGRGVEIAGVVLDLYFGIKGCIIPIGCVPDAESNIFAFTLAGPPDAAGKKDFYIMAHPSSPKETSLSVFSPGFSSVSDFHLNRQKFKPTVVTPCEGGEETVMARFYEFNLRQKPLDDGDKQPVDDEGLSDLVNTASHFPSNPRLSVRAASHRTVTYGISSQVPEIFTIQLISASTSRTSLNGDKGFLVNAIPV</sequence>
<protein>
    <submittedName>
        <fullName evidence="1">Uncharacterized protein</fullName>
    </submittedName>
</protein>
<dbReference type="EMBL" id="JARJCW010000104">
    <property type="protein sequence ID" value="KAJ7193849.1"/>
    <property type="molecule type" value="Genomic_DNA"/>
</dbReference>
<gene>
    <name evidence="1" type="ORF">GGX14DRAFT_405211</name>
</gene>
<keyword evidence="2" id="KW-1185">Reference proteome</keyword>
<accession>A0AAD6USZ1</accession>
<evidence type="ECO:0000313" key="1">
    <source>
        <dbReference type="EMBL" id="KAJ7193849.1"/>
    </source>
</evidence>
<dbReference type="AlphaFoldDB" id="A0AAD6USZ1"/>
<comment type="caution">
    <text evidence="1">The sequence shown here is derived from an EMBL/GenBank/DDBJ whole genome shotgun (WGS) entry which is preliminary data.</text>
</comment>
<proteinExistence type="predicted"/>
<organism evidence="1 2">
    <name type="scientific">Mycena pura</name>
    <dbReference type="NCBI Taxonomy" id="153505"/>
    <lineage>
        <taxon>Eukaryota</taxon>
        <taxon>Fungi</taxon>
        <taxon>Dikarya</taxon>
        <taxon>Basidiomycota</taxon>
        <taxon>Agaricomycotina</taxon>
        <taxon>Agaricomycetes</taxon>
        <taxon>Agaricomycetidae</taxon>
        <taxon>Agaricales</taxon>
        <taxon>Marasmiineae</taxon>
        <taxon>Mycenaceae</taxon>
        <taxon>Mycena</taxon>
    </lineage>
</organism>
<dbReference type="Proteomes" id="UP001219525">
    <property type="component" value="Unassembled WGS sequence"/>
</dbReference>